<dbReference type="FunFam" id="2.10.25.10:FF:000286">
    <property type="entry name" value="Cadherin EGF LAG seven-pass G-type receptor 3"/>
    <property type="match status" value="1"/>
</dbReference>
<gene>
    <name evidence="18" type="ORF">QTP70_010284</name>
</gene>
<dbReference type="PROSITE" id="PS00022">
    <property type="entry name" value="EGF_1"/>
    <property type="match status" value="3"/>
</dbReference>
<dbReference type="InterPro" id="IPR000742">
    <property type="entry name" value="EGF"/>
</dbReference>
<feature type="disulfide bond" evidence="12">
    <location>
        <begin position="1751"/>
        <end position="1760"/>
    </location>
</feature>
<dbReference type="CDD" id="cd00054">
    <property type="entry name" value="EGF_CA"/>
    <property type="match status" value="3"/>
</dbReference>
<dbReference type="GO" id="GO:0005509">
    <property type="term" value="F:calcium ion binding"/>
    <property type="evidence" value="ECO:0007669"/>
    <property type="project" value="UniProtKB-UniRule"/>
</dbReference>
<dbReference type="FunFam" id="2.60.40.60:FF:000033">
    <property type="entry name" value="FAT atypical cadherin 1"/>
    <property type="match status" value="1"/>
</dbReference>
<dbReference type="Proteomes" id="UP001274896">
    <property type="component" value="Unassembled WGS sequence"/>
</dbReference>
<feature type="chain" id="PRO_5042045396" description="Cadherin EGF LAG seven-pass G-type receptor 3" evidence="14">
    <location>
        <begin position="32"/>
        <end position="1765"/>
    </location>
</feature>
<keyword evidence="5" id="KW-0677">Repeat</keyword>
<evidence type="ECO:0000256" key="2">
    <source>
        <dbReference type="ARBA" id="ARBA00022536"/>
    </source>
</evidence>
<dbReference type="Gene3D" id="2.10.25.10">
    <property type="entry name" value="Laminin"/>
    <property type="match status" value="3"/>
</dbReference>
<dbReference type="Pfam" id="PF02210">
    <property type="entry name" value="Laminin_G_2"/>
    <property type="match status" value="1"/>
</dbReference>
<dbReference type="FunFam" id="2.60.40.60:FF:000013">
    <property type="entry name" value="Cadherin EGF LAG seven-pass G-type receptor"/>
    <property type="match status" value="1"/>
</dbReference>
<dbReference type="PROSITE" id="PS01186">
    <property type="entry name" value="EGF_2"/>
    <property type="match status" value="2"/>
</dbReference>
<evidence type="ECO:0000256" key="9">
    <source>
        <dbReference type="ARBA" id="ARBA00023157"/>
    </source>
</evidence>
<feature type="domain" description="Cadherin" evidence="17">
    <location>
        <begin position="1078"/>
        <end position="1179"/>
    </location>
</feature>
<dbReference type="Pfam" id="PF23592">
    <property type="entry name" value="Cadherin_CELSR2_9th"/>
    <property type="match status" value="1"/>
</dbReference>
<dbReference type="FunFam" id="2.10.25.10:FF:000359">
    <property type="entry name" value="Cadherin EGF LAG seven-pass G-type receptor 3"/>
    <property type="match status" value="1"/>
</dbReference>
<dbReference type="InterPro" id="IPR001881">
    <property type="entry name" value="EGF-like_Ca-bd_dom"/>
</dbReference>
<dbReference type="PANTHER" id="PTHR24026:SF38">
    <property type="entry name" value="CADHERIN EGF LAG SEVEN-PASS G-TYPE RECEPTOR 3"/>
    <property type="match status" value="1"/>
</dbReference>
<dbReference type="SMART" id="SM00112">
    <property type="entry name" value="CA"/>
    <property type="match status" value="6"/>
</dbReference>
<dbReference type="Pfam" id="PF00008">
    <property type="entry name" value="EGF"/>
    <property type="match status" value="2"/>
</dbReference>
<dbReference type="Gene3D" id="2.60.120.200">
    <property type="match status" value="1"/>
</dbReference>
<evidence type="ECO:0000256" key="4">
    <source>
        <dbReference type="ARBA" id="ARBA00022729"/>
    </source>
</evidence>
<dbReference type="FunFam" id="2.60.40.60:FF:000044">
    <property type="entry name" value="Cadherin, EGF LAG seven-pass G-type receptor 3"/>
    <property type="match status" value="1"/>
</dbReference>
<keyword evidence="4 14" id="KW-0732">Signal</keyword>
<evidence type="ECO:0000313" key="19">
    <source>
        <dbReference type="Proteomes" id="UP001274896"/>
    </source>
</evidence>
<dbReference type="PRINTS" id="PR00205">
    <property type="entry name" value="CADHERIN"/>
</dbReference>
<protein>
    <recommendedName>
        <fullName evidence="20">Cadherin EGF LAG seven-pass G-type receptor 3</fullName>
    </recommendedName>
</protein>
<keyword evidence="9 12" id="KW-1015">Disulfide bond</keyword>
<organism evidence="18 19">
    <name type="scientific">Hemibagrus guttatus</name>
    <dbReference type="NCBI Taxonomy" id="175788"/>
    <lineage>
        <taxon>Eukaryota</taxon>
        <taxon>Metazoa</taxon>
        <taxon>Chordata</taxon>
        <taxon>Craniata</taxon>
        <taxon>Vertebrata</taxon>
        <taxon>Euteleostomi</taxon>
        <taxon>Actinopterygii</taxon>
        <taxon>Neopterygii</taxon>
        <taxon>Teleostei</taxon>
        <taxon>Ostariophysi</taxon>
        <taxon>Siluriformes</taxon>
        <taxon>Bagridae</taxon>
        <taxon>Hemibagrus</taxon>
    </lineage>
</organism>
<keyword evidence="8" id="KW-0472">Membrane</keyword>
<dbReference type="FunFam" id="2.60.40.60:FF:000023">
    <property type="entry name" value="Cadherin EGF LAG seven-pass G-type receptor 3"/>
    <property type="match status" value="1"/>
</dbReference>
<comment type="subcellular location">
    <subcellularLocation>
        <location evidence="1">Membrane</location>
        <topology evidence="1">Single-pass membrane protein</topology>
    </subcellularLocation>
</comment>
<sequence length="1765" mass="193978">MAALLLGFSSPPSLLLHLLLCSLFAVVPGRAATPRRHHPAPGDARTLAESDTEIRPVWTAAWLGSRQEFPISRSGAAGVLVVSSPLDYNASEPTPRTGRCHQRLPGCVQKGVVSPFLAPLFQIGKKRFVQRTRACSCSCHLDCGWVSVQPEHQEQVCIDARSGLDKSAGGWRTGPKRSSLPSKREFSAAKRWARPPSTDNSNSNATCSALDANKREKRNPWITDSPSRGLFNVIDLTTVGWKGCFHGATEDSIRSCAQHLSGSSNICPKSCRLTGVTVAPAAYSKTLLNGYGHRATHTLARTEWSSRERNIVPFTGTTLLHHLSCKNITVMDTPDLNAKLRDERGKHKQKYRQNQAHLDSVPMGRPHPACADSTTSNSLDANRGAGQTQLKSGRRKGEMAGEVREEEVEDSRGKGYRQYGKGGSKERGGWTVRETVRGDENKNWQQLKETEAEKDESKNSRDLVESTPVGVTTDSKQTGKESNKKKYNYQIQVAENQPPSTSVISMAADDPDPGEAGRLSYSMAPLMNSRSMDYFQIDPMTGLITTTHVLDREHMDLHYFRVTATDHGSPRLSGTTMLRATDLDSQANANIRYRFIGESAAVARSAFEIDPRSVLDENDNVPQFSQKRYIVAVREDVRPHSEILRVSASDDDKDGNAAVHYNIISGNSRGQFAIDSVTGEIQVVAPLDFETEPTVLESAPIGHSVLHIQAIDTDSGWVTVSSELDRELVEHYFFGVEARDYGAPPLSATASVTITVMDVNDNRPEFLQKEYYVRLNEDAAVGTSVVTVTAVDRDVNSAVTYQITGGNTRNRFAISTAGGAGLLSLALPLDYKQERRYVLTVTASDRTLHDTCQVHVNITDANTHRPVFQSAHYSVSVNEDRPPGSTVVVISATDDDVGENARITYFLEDNIPQFRIDPATGAITLQAELDYEDQMTYTLAITARDNGIPQKSDTTYVEVNVNDVNDNAPQFLSPHYQGGVSEDAPPFTSVLQISATDRDAHANGRVQYTFQNGEDGDGDFTIEPTSGIVRTVRRLDRESMPFYELTAFAVDRGIPPQRTPVRIQVSVMDVNDNAPVFPADDFEVRVKENSAVGSVVAQITATDPDEGPNAQIMYQIVEGNIPEIFQMDIFSGELTSLIDLDYETRNEYVIVVQATSAPLVSRATVRIRLIDQNDNSPEMKNFQIIFNNFVSNRSNTFPSGVIGRVPAHDPDVTDRLYYTIEHGNELHLLLLNRTSGEIQLSSELDNNRPLVAHMLITVTGNNGVHSISAQCELRVLIITEDMLSSSVTVRLQNMSQEQFLSPLLADFLEGVSSVLSVAAADVFVFNVQPDAEAERVLNVSFSAALPGGQFFPSDALEEQLYLNRPRLNMLTQMQVLPFDDNVCLREPCQNYMKCISVLRFNSSAPFIFSPSMLFRPIHPIAGLRCRCPPGFTGDYCEIEINMCYSNPCLNGGVCARREGGYTCICRENYTGERCDFDRRTGRCVAGVCRNGGTCHELSGGGFRCECPAGGYEKPYCAISTRTFPPKSFIMFSGLRQRFHLSISLSFATLKNSGLLFYNGRFNEKHDFLALEILDGQVVLKYSTGESSTQVSPYLPGGVSDGNWHTVHVHYYNKPKRSVSGEVQGPSDEKVAVVSVDDCDTAISLRFGLQLGNYSCAAQGKQSSSKKSLDLTGPLFLGGVPNVPDNFPFGTREFTGCMKDLHIDNKLVDMAGYVANNGTLPGCSAKMPFCKSNPCQNGGTCRVSWETFSCDCPLGFGGKDCSQENI</sequence>
<reference evidence="18" key="1">
    <citation type="submission" date="2023-06" db="EMBL/GenBank/DDBJ databases">
        <title>Male Hemibagrus guttatus genome.</title>
        <authorList>
            <person name="Bian C."/>
        </authorList>
    </citation>
    <scope>NUCLEOTIDE SEQUENCE</scope>
    <source>
        <strain evidence="18">Male_cb2023</strain>
        <tissue evidence="18">Muscle</tissue>
    </source>
</reference>
<feature type="domain" description="Cadherin" evidence="17">
    <location>
        <begin position="869"/>
        <end position="971"/>
    </location>
</feature>
<feature type="domain" description="EGF-like" evidence="16">
    <location>
        <begin position="1479"/>
        <end position="1517"/>
    </location>
</feature>
<dbReference type="PROSITE" id="PS00232">
    <property type="entry name" value="CADHERIN_1"/>
    <property type="match status" value="4"/>
</dbReference>
<feature type="compositionally biased region" description="Polar residues" evidence="13">
    <location>
        <begin position="372"/>
        <end position="391"/>
    </location>
</feature>
<feature type="region of interest" description="Disordered" evidence="13">
    <location>
        <begin position="166"/>
        <end position="207"/>
    </location>
</feature>
<keyword evidence="3" id="KW-0812">Transmembrane</keyword>
<dbReference type="PANTHER" id="PTHR24026">
    <property type="entry name" value="FAT ATYPICAL CADHERIN-RELATED"/>
    <property type="match status" value="1"/>
</dbReference>
<proteinExistence type="predicted"/>
<evidence type="ECO:0000256" key="14">
    <source>
        <dbReference type="SAM" id="SignalP"/>
    </source>
</evidence>
<keyword evidence="19" id="KW-1185">Reference proteome</keyword>
<dbReference type="InterPro" id="IPR013320">
    <property type="entry name" value="ConA-like_dom_sf"/>
</dbReference>
<dbReference type="GO" id="GO:0009653">
    <property type="term" value="P:anatomical structure morphogenesis"/>
    <property type="evidence" value="ECO:0007669"/>
    <property type="project" value="UniProtKB-ARBA"/>
</dbReference>
<keyword evidence="6 11" id="KW-0106">Calcium</keyword>
<evidence type="ECO:0008006" key="20">
    <source>
        <dbReference type="Google" id="ProtNLM"/>
    </source>
</evidence>
<evidence type="ECO:0000256" key="5">
    <source>
        <dbReference type="ARBA" id="ARBA00022737"/>
    </source>
</evidence>
<evidence type="ECO:0000256" key="10">
    <source>
        <dbReference type="ARBA" id="ARBA00023180"/>
    </source>
</evidence>
<feature type="compositionally biased region" description="Basic and acidic residues" evidence="13">
    <location>
        <begin position="423"/>
        <end position="464"/>
    </location>
</feature>
<evidence type="ECO:0000313" key="18">
    <source>
        <dbReference type="EMBL" id="KAK3539553.1"/>
    </source>
</evidence>
<feature type="region of interest" description="Disordered" evidence="13">
    <location>
        <begin position="344"/>
        <end position="484"/>
    </location>
</feature>
<dbReference type="SMART" id="SM00179">
    <property type="entry name" value="EGF_CA"/>
    <property type="match status" value="3"/>
</dbReference>
<dbReference type="CDD" id="cd11304">
    <property type="entry name" value="Cadherin_repeat"/>
    <property type="match status" value="7"/>
</dbReference>
<dbReference type="Pfam" id="PF12661">
    <property type="entry name" value="hEGF"/>
    <property type="match status" value="1"/>
</dbReference>
<dbReference type="Pfam" id="PF00028">
    <property type="entry name" value="Cadherin"/>
    <property type="match status" value="7"/>
</dbReference>
<dbReference type="GO" id="GO:0007156">
    <property type="term" value="P:homophilic cell adhesion via plasma membrane adhesion molecules"/>
    <property type="evidence" value="ECO:0007669"/>
    <property type="project" value="InterPro"/>
</dbReference>
<feature type="domain" description="Cadherin" evidence="17">
    <location>
        <begin position="485"/>
        <end position="595"/>
    </location>
</feature>
<dbReference type="CDD" id="cd00110">
    <property type="entry name" value="LamG"/>
    <property type="match status" value="1"/>
</dbReference>
<evidence type="ECO:0000256" key="3">
    <source>
        <dbReference type="ARBA" id="ARBA00022692"/>
    </source>
</evidence>
<feature type="domain" description="EGF-like" evidence="16">
    <location>
        <begin position="1379"/>
        <end position="1437"/>
    </location>
</feature>
<evidence type="ECO:0000259" key="15">
    <source>
        <dbReference type="PROSITE" id="PS50025"/>
    </source>
</evidence>
<evidence type="ECO:0000256" key="1">
    <source>
        <dbReference type="ARBA" id="ARBA00004167"/>
    </source>
</evidence>
<dbReference type="FunFam" id="2.60.120.200:FF:000323">
    <property type="entry name" value="cadherin EGF LAG seven-pass G-type receptor 3 isoform X2"/>
    <property type="match status" value="1"/>
</dbReference>
<dbReference type="SUPFAM" id="SSF49313">
    <property type="entry name" value="Cadherin-like"/>
    <property type="match status" value="8"/>
</dbReference>
<dbReference type="InterPro" id="IPR013032">
    <property type="entry name" value="EGF-like_CS"/>
</dbReference>
<feature type="signal peptide" evidence="14">
    <location>
        <begin position="1"/>
        <end position="31"/>
    </location>
</feature>
<dbReference type="Gene3D" id="2.60.40.60">
    <property type="entry name" value="Cadherins"/>
    <property type="match status" value="8"/>
</dbReference>
<dbReference type="InterPro" id="IPR015919">
    <property type="entry name" value="Cadherin-like_sf"/>
</dbReference>
<dbReference type="FunFam" id="2.10.25.10:FF:000089">
    <property type="entry name" value="Cadherin EGF LAG seven-pass G-type receptor 3"/>
    <property type="match status" value="1"/>
</dbReference>
<evidence type="ECO:0000256" key="7">
    <source>
        <dbReference type="ARBA" id="ARBA00022989"/>
    </source>
</evidence>
<feature type="domain" description="Laminin G" evidence="15">
    <location>
        <begin position="1518"/>
        <end position="1722"/>
    </location>
</feature>
<dbReference type="InterPro" id="IPR001791">
    <property type="entry name" value="Laminin_G"/>
</dbReference>
<dbReference type="InterPro" id="IPR056286">
    <property type="entry name" value="Cadherin_CELSR1-3_9th"/>
</dbReference>
<feature type="disulfide bond" evidence="12">
    <location>
        <begin position="1427"/>
        <end position="1436"/>
    </location>
</feature>
<dbReference type="FunFam" id="2.60.40.60:FF:000010">
    <property type="entry name" value="Cadherin EGF LAG seven-pass G-type receptor 3"/>
    <property type="match status" value="1"/>
</dbReference>
<dbReference type="InterPro" id="IPR002126">
    <property type="entry name" value="Cadherin-like_dom"/>
</dbReference>
<dbReference type="EMBL" id="JAUCMX010000007">
    <property type="protein sequence ID" value="KAK3539553.1"/>
    <property type="molecule type" value="Genomic_DNA"/>
</dbReference>
<dbReference type="FunFam" id="2.60.40.60:FF:000029">
    <property type="entry name" value="Cadherin EGF LAG seven-pass G-type receptor 3"/>
    <property type="match status" value="1"/>
</dbReference>
<feature type="disulfide bond" evidence="12">
    <location>
        <begin position="1465"/>
        <end position="1474"/>
    </location>
</feature>
<evidence type="ECO:0000256" key="11">
    <source>
        <dbReference type="PROSITE-ProRule" id="PRU00043"/>
    </source>
</evidence>
<dbReference type="PROSITE" id="PS50025">
    <property type="entry name" value="LAM_G_DOMAIN"/>
    <property type="match status" value="1"/>
</dbReference>
<dbReference type="SUPFAM" id="SSF57196">
    <property type="entry name" value="EGF/Laminin"/>
    <property type="match status" value="2"/>
</dbReference>
<feature type="domain" description="Cadherin" evidence="17">
    <location>
        <begin position="972"/>
        <end position="1077"/>
    </location>
</feature>
<keyword evidence="2 12" id="KW-0245">EGF-like domain</keyword>
<accession>A0AAE0R1I9</accession>
<feature type="domain" description="EGF-like" evidence="16">
    <location>
        <begin position="1725"/>
        <end position="1761"/>
    </location>
</feature>
<evidence type="ECO:0000259" key="16">
    <source>
        <dbReference type="PROSITE" id="PS50026"/>
    </source>
</evidence>
<evidence type="ECO:0000256" key="8">
    <source>
        <dbReference type="ARBA" id="ARBA00023136"/>
    </source>
</evidence>
<feature type="domain" description="Cadherin" evidence="17">
    <location>
        <begin position="1202"/>
        <end position="1304"/>
    </location>
</feature>
<comment type="caution">
    <text evidence="18">The sequence shown here is derived from an EMBL/GenBank/DDBJ whole genome shotgun (WGS) entry which is preliminary data.</text>
</comment>
<dbReference type="InterPro" id="IPR020894">
    <property type="entry name" value="Cadherin_CS"/>
</dbReference>
<dbReference type="GO" id="GO:0005886">
    <property type="term" value="C:plasma membrane"/>
    <property type="evidence" value="ECO:0007669"/>
    <property type="project" value="InterPro"/>
</dbReference>
<feature type="compositionally biased region" description="Polar residues" evidence="13">
    <location>
        <begin position="197"/>
        <end position="207"/>
    </location>
</feature>
<dbReference type="SMART" id="SM00181">
    <property type="entry name" value="EGF"/>
    <property type="match status" value="4"/>
</dbReference>
<name>A0AAE0R1I9_9TELE</name>
<feature type="domain" description="Cadherin" evidence="17">
    <location>
        <begin position="767"/>
        <end position="868"/>
    </location>
</feature>
<evidence type="ECO:0000259" key="17">
    <source>
        <dbReference type="PROSITE" id="PS50268"/>
    </source>
</evidence>
<comment type="caution">
    <text evidence="12">Lacks conserved residue(s) required for the propagation of feature annotation.</text>
</comment>
<dbReference type="SMART" id="SM00282">
    <property type="entry name" value="LamG"/>
    <property type="match status" value="1"/>
</dbReference>
<dbReference type="SUPFAM" id="SSF49899">
    <property type="entry name" value="Concanavalin A-like lectins/glucanases"/>
    <property type="match status" value="1"/>
</dbReference>
<feature type="domain" description="EGF-like" evidence="16">
    <location>
        <begin position="1439"/>
        <end position="1475"/>
    </location>
</feature>
<keyword evidence="10" id="KW-0325">Glycoprotein</keyword>
<evidence type="ECO:0000256" key="12">
    <source>
        <dbReference type="PROSITE-ProRule" id="PRU00076"/>
    </source>
</evidence>
<evidence type="ECO:0000256" key="13">
    <source>
        <dbReference type="SAM" id="MobiDB-lite"/>
    </source>
</evidence>
<dbReference type="PROSITE" id="PS50026">
    <property type="entry name" value="EGF_3"/>
    <property type="match status" value="4"/>
</dbReference>
<dbReference type="PROSITE" id="PS50268">
    <property type="entry name" value="CADHERIN_2"/>
    <property type="match status" value="7"/>
</dbReference>
<feature type="domain" description="Cadherin" evidence="17">
    <location>
        <begin position="625"/>
        <end position="766"/>
    </location>
</feature>
<evidence type="ECO:0000256" key="6">
    <source>
        <dbReference type="ARBA" id="ARBA00022837"/>
    </source>
</evidence>
<keyword evidence="7" id="KW-1133">Transmembrane helix</keyword>
<dbReference type="FunFam" id="2.60.40.60:FF:000038">
    <property type="entry name" value="Cadherin EGF LAG seven-pass G-type receptor 3"/>
    <property type="match status" value="1"/>
</dbReference>